<dbReference type="STRING" id="1207063.P24_02806"/>
<evidence type="ECO:0000313" key="2">
    <source>
        <dbReference type="Proteomes" id="UP000006746"/>
    </source>
</evidence>
<dbReference type="AlphaFoldDB" id="K2KLX3"/>
<accession>K2KLX3</accession>
<keyword evidence="2" id="KW-1185">Reference proteome</keyword>
<proteinExistence type="predicted"/>
<dbReference type="EMBL" id="AMRL01000002">
    <property type="protein sequence ID" value="EKE78455.1"/>
    <property type="molecule type" value="Genomic_DNA"/>
</dbReference>
<gene>
    <name evidence="1" type="ORF">P24_02806</name>
</gene>
<organism evidence="1 2">
    <name type="scientific">Oceanibaculum indicum P24</name>
    <dbReference type="NCBI Taxonomy" id="1207063"/>
    <lineage>
        <taxon>Bacteria</taxon>
        <taxon>Pseudomonadati</taxon>
        <taxon>Pseudomonadota</taxon>
        <taxon>Alphaproteobacteria</taxon>
        <taxon>Rhodospirillales</taxon>
        <taxon>Oceanibaculaceae</taxon>
        <taxon>Oceanibaculum</taxon>
    </lineage>
</organism>
<dbReference type="RefSeq" id="WP_008943178.1">
    <property type="nucleotide sequence ID" value="NZ_AMRL01000002.1"/>
</dbReference>
<name>K2KLX3_9PROT</name>
<sequence length="170" mass="19306">MNELAYAHLTKDQIASVKKQLADQYNTVWFDCDGYLVTACLMRIGKLKLGIRVYVNGCCMHSWLLSSSEAEEGRRFYRLATRRLHSAKALSDLVRAVGKRSKIYKEFASQTYSYRAYYWTSAASMLRHFHDNNASVRLLDEAEAKLRMEALQPELAAAREAALVTKAGAE</sequence>
<protein>
    <submittedName>
        <fullName evidence="1">Uncharacterized protein</fullName>
    </submittedName>
</protein>
<evidence type="ECO:0000313" key="1">
    <source>
        <dbReference type="EMBL" id="EKE78455.1"/>
    </source>
</evidence>
<dbReference type="Proteomes" id="UP000006746">
    <property type="component" value="Unassembled WGS sequence"/>
</dbReference>
<reference evidence="1 2" key="1">
    <citation type="journal article" date="2012" name="J. Bacteriol.">
        <title>Genome Sequence of Oceanibaculum indicum Type Strain P24.</title>
        <authorList>
            <person name="Lai Q."/>
            <person name="Shao Z."/>
        </authorList>
    </citation>
    <scope>NUCLEOTIDE SEQUENCE [LARGE SCALE GENOMIC DNA]</scope>
    <source>
        <strain evidence="1 2">P24</strain>
    </source>
</reference>
<comment type="caution">
    <text evidence="1">The sequence shown here is derived from an EMBL/GenBank/DDBJ whole genome shotgun (WGS) entry which is preliminary data.</text>
</comment>
<dbReference type="eggNOG" id="ENOG50330N4">
    <property type="taxonomic scope" value="Bacteria"/>
</dbReference>